<name>A0AAE1DNP9_9GAST</name>
<accession>A0AAE1DNP9</accession>
<proteinExistence type="predicted"/>
<sequence>MLGQPMRITLRGPPRASEKRHDRFRIWSWRRQLLGVAKSVNPDPTPFPDGMKGIILMGQVKGTDAEMQKYADTKAREIQNYALKKTDIHVLYMYSTPVSRLSEGNSPLVHDEAGCIYDFLSL</sequence>
<protein>
    <submittedName>
        <fullName evidence="1">Uncharacterized protein</fullName>
    </submittedName>
</protein>
<gene>
    <name evidence="1" type="ORF">RRG08_008909</name>
</gene>
<dbReference type="EMBL" id="JAWDGP010003139">
    <property type="protein sequence ID" value="KAK3777062.1"/>
    <property type="molecule type" value="Genomic_DNA"/>
</dbReference>
<reference evidence="1" key="1">
    <citation type="journal article" date="2023" name="G3 (Bethesda)">
        <title>A reference genome for the long-term kleptoplast-retaining sea slug Elysia crispata morphotype clarki.</title>
        <authorList>
            <person name="Eastman K.E."/>
            <person name="Pendleton A.L."/>
            <person name="Shaikh M.A."/>
            <person name="Suttiyut T."/>
            <person name="Ogas R."/>
            <person name="Tomko P."/>
            <person name="Gavelis G."/>
            <person name="Widhalm J.R."/>
            <person name="Wisecaver J.H."/>
        </authorList>
    </citation>
    <scope>NUCLEOTIDE SEQUENCE</scope>
    <source>
        <strain evidence="1">ECLA1</strain>
    </source>
</reference>
<comment type="caution">
    <text evidence="1">The sequence shown here is derived from an EMBL/GenBank/DDBJ whole genome shotgun (WGS) entry which is preliminary data.</text>
</comment>
<keyword evidence="2" id="KW-1185">Reference proteome</keyword>
<dbReference type="AlphaFoldDB" id="A0AAE1DNP9"/>
<evidence type="ECO:0000313" key="2">
    <source>
        <dbReference type="Proteomes" id="UP001283361"/>
    </source>
</evidence>
<dbReference type="Proteomes" id="UP001283361">
    <property type="component" value="Unassembled WGS sequence"/>
</dbReference>
<evidence type="ECO:0000313" key="1">
    <source>
        <dbReference type="EMBL" id="KAK3777062.1"/>
    </source>
</evidence>
<organism evidence="1 2">
    <name type="scientific">Elysia crispata</name>
    <name type="common">lettuce slug</name>
    <dbReference type="NCBI Taxonomy" id="231223"/>
    <lineage>
        <taxon>Eukaryota</taxon>
        <taxon>Metazoa</taxon>
        <taxon>Spiralia</taxon>
        <taxon>Lophotrochozoa</taxon>
        <taxon>Mollusca</taxon>
        <taxon>Gastropoda</taxon>
        <taxon>Heterobranchia</taxon>
        <taxon>Euthyneura</taxon>
        <taxon>Panpulmonata</taxon>
        <taxon>Sacoglossa</taxon>
        <taxon>Placobranchoidea</taxon>
        <taxon>Plakobranchidae</taxon>
        <taxon>Elysia</taxon>
    </lineage>
</organism>